<protein>
    <submittedName>
        <fullName evidence="1">Uncharacterized protein</fullName>
    </submittedName>
</protein>
<evidence type="ECO:0000313" key="1">
    <source>
        <dbReference type="EMBL" id="CEK54319.1"/>
    </source>
</evidence>
<reference evidence="1" key="1">
    <citation type="submission" date="2014-12" db="EMBL/GenBank/DDBJ databases">
        <title>Insight into the proteome of Arion vulgaris.</title>
        <authorList>
            <person name="Aradska J."/>
            <person name="Bulat T."/>
            <person name="Smidak R."/>
            <person name="Sarate P."/>
            <person name="Gangsoo J."/>
            <person name="Sialana F."/>
            <person name="Bilban M."/>
            <person name="Lubec G."/>
        </authorList>
    </citation>
    <scope>NUCLEOTIDE SEQUENCE</scope>
    <source>
        <tissue evidence="1">Skin</tissue>
    </source>
</reference>
<dbReference type="EMBL" id="HACG01007454">
    <property type="protein sequence ID" value="CEK54319.1"/>
    <property type="molecule type" value="Transcribed_RNA"/>
</dbReference>
<gene>
    <name evidence="1" type="primary">ORF22499</name>
</gene>
<accession>A0A0B6YDR1</accession>
<name>A0A0B6YDR1_9EUPU</name>
<organism evidence="1">
    <name type="scientific">Arion vulgaris</name>
    <dbReference type="NCBI Taxonomy" id="1028688"/>
    <lineage>
        <taxon>Eukaryota</taxon>
        <taxon>Metazoa</taxon>
        <taxon>Spiralia</taxon>
        <taxon>Lophotrochozoa</taxon>
        <taxon>Mollusca</taxon>
        <taxon>Gastropoda</taxon>
        <taxon>Heterobranchia</taxon>
        <taxon>Euthyneura</taxon>
        <taxon>Panpulmonata</taxon>
        <taxon>Eupulmonata</taxon>
        <taxon>Stylommatophora</taxon>
        <taxon>Helicina</taxon>
        <taxon>Arionoidea</taxon>
        <taxon>Arionidae</taxon>
        <taxon>Arion</taxon>
    </lineage>
</organism>
<dbReference type="AlphaFoldDB" id="A0A0B6YDR1"/>
<proteinExistence type="predicted"/>
<sequence length="59" mass="7327">MRSCERKLITGNQDQWKRMKMDWTYMEHFSKERWTADRRKSEEDCEMNEYGLAWDNMSG</sequence>